<keyword evidence="2" id="KW-1185">Reference proteome</keyword>
<evidence type="ECO:0000313" key="1">
    <source>
        <dbReference type="EMBL" id="BBH22098.1"/>
    </source>
</evidence>
<dbReference type="RefSeq" id="WP_164522836.1">
    <property type="nucleotide sequence ID" value="NZ_AP019308.1"/>
</dbReference>
<proteinExistence type="predicted"/>
<dbReference type="AlphaFoldDB" id="A0A3G9JDN0"/>
<dbReference type="Proteomes" id="UP000275368">
    <property type="component" value="Chromosome"/>
</dbReference>
<organism evidence="1 2">
    <name type="scientific">Paenibacillus baekrokdamisoli</name>
    <dbReference type="NCBI Taxonomy" id="1712516"/>
    <lineage>
        <taxon>Bacteria</taxon>
        <taxon>Bacillati</taxon>
        <taxon>Bacillota</taxon>
        <taxon>Bacilli</taxon>
        <taxon>Bacillales</taxon>
        <taxon>Paenibacillaceae</taxon>
        <taxon>Paenibacillus</taxon>
    </lineage>
</organism>
<dbReference type="KEGG" id="pbk:Back11_34430"/>
<name>A0A3G9JDN0_9BACL</name>
<protein>
    <submittedName>
        <fullName evidence="1">Uncharacterized protein</fullName>
    </submittedName>
</protein>
<sequence>MNPHNKELSSIIVTRKTPEWKEKNESKLPLHGNLGENGGGIYPYRAWQDEELVVVSFRLNTDFDADTDHLDWE</sequence>
<evidence type="ECO:0000313" key="2">
    <source>
        <dbReference type="Proteomes" id="UP000275368"/>
    </source>
</evidence>
<dbReference type="EMBL" id="AP019308">
    <property type="protein sequence ID" value="BBH22098.1"/>
    <property type="molecule type" value="Genomic_DNA"/>
</dbReference>
<reference evidence="1 2" key="1">
    <citation type="submission" date="2018-11" db="EMBL/GenBank/DDBJ databases">
        <title>Complete genome sequence of Paenibacillus baekrokdamisoli strain KCTC 33723.</title>
        <authorList>
            <person name="Kang S.W."/>
            <person name="Lee K.C."/>
            <person name="Kim K.K."/>
            <person name="Kim J.S."/>
            <person name="Kim D.S."/>
            <person name="Ko S.H."/>
            <person name="Yang S.H."/>
            <person name="Lee J.S."/>
        </authorList>
    </citation>
    <scope>NUCLEOTIDE SEQUENCE [LARGE SCALE GENOMIC DNA]</scope>
    <source>
        <strain evidence="1 2">KCTC 33723</strain>
    </source>
</reference>
<accession>A0A3G9JDN0</accession>
<gene>
    <name evidence="1" type="ORF">Back11_34430</name>
</gene>